<gene>
    <name evidence="1" type="ORF">C8N25_1321</name>
</gene>
<dbReference type="EMBL" id="QUNF01000032">
    <property type="protein sequence ID" value="REG79375.1"/>
    <property type="molecule type" value="Genomic_DNA"/>
</dbReference>
<protein>
    <submittedName>
        <fullName evidence="1">Uncharacterized protein DUF4221</fullName>
    </submittedName>
</protein>
<organism evidence="1 2">
    <name type="scientific">Algoriphagus antarcticus</name>
    <dbReference type="NCBI Taxonomy" id="238540"/>
    <lineage>
        <taxon>Bacteria</taxon>
        <taxon>Pseudomonadati</taxon>
        <taxon>Bacteroidota</taxon>
        <taxon>Cytophagia</taxon>
        <taxon>Cytophagales</taxon>
        <taxon>Cyclobacteriaceae</taxon>
        <taxon>Algoriphagus</taxon>
    </lineage>
</organism>
<dbReference type="Pfam" id="PF13970">
    <property type="entry name" value="DUF4221"/>
    <property type="match status" value="1"/>
</dbReference>
<dbReference type="Proteomes" id="UP000256405">
    <property type="component" value="Unassembled WGS sequence"/>
</dbReference>
<comment type="caution">
    <text evidence="1">The sequence shown here is derived from an EMBL/GenBank/DDBJ whole genome shotgun (WGS) entry which is preliminary data.</text>
</comment>
<dbReference type="AlphaFoldDB" id="A0A3E0DBB4"/>
<dbReference type="InterPro" id="IPR025316">
    <property type="entry name" value="DUF4221"/>
</dbReference>
<dbReference type="RefSeq" id="WP_169714474.1">
    <property type="nucleotide sequence ID" value="NZ_MSSW01000071.1"/>
</dbReference>
<proteinExistence type="predicted"/>
<reference evidence="1 2" key="1">
    <citation type="submission" date="2018-08" db="EMBL/GenBank/DDBJ databases">
        <title>Genomic Encyclopedia of Archaeal and Bacterial Type Strains, Phase II (KMG-II): from individual species to whole genera.</title>
        <authorList>
            <person name="Goeker M."/>
        </authorList>
    </citation>
    <scope>NUCLEOTIDE SEQUENCE [LARGE SCALE GENOMIC DNA]</scope>
    <source>
        <strain evidence="1 2">DSM 15986</strain>
    </source>
</reference>
<name>A0A3E0DBB4_9BACT</name>
<keyword evidence="2" id="KW-1185">Reference proteome</keyword>
<sequence length="393" mass="45668">MNALVILFLAACSQPNEESSNLSWSIKPGKELVLHLDSVTAPNENYFRYLKNFHGKETIAFHILGANMFKFYDLNTGKVHHEIKYPISGPSALNSVYGFYIHNPDSIFLSQQYHYRLLLLNSKFEKIDELDLAPENVEFKVSSHVPKKGNFIQTASISSRAPLTVRSGKVIIPSMNMSRADEKSYTRDGHLFTVFDLESRAFAYKLKYPEDMQDKFWGGMLTFTYTCYNPKTNKIITSYAGSGQISVSDPDFIKTEYFQALSEKLKDIRPAYKPYEMVEEEIDHYMNMPTFGSIYYDIYRDVYYRLGKLPKKGAYDPYRSDYLYPMSNPRDLVIIVLDSKFQKLTEYNISQPKDGAYFENCFVNEQGFHIAYVDYENEDELVFKQFILEQDNE</sequence>
<evidence type="ECO:0000313" key="1">
    <source>
        <dbReference type="EMBL" id="REG79375.1"/>
    </source>
</evidence>
<evidence type="ECO:0000313" key="2">
    <source>
        <dbReference type="Proteomes" id="UP000256405"/>
    </source>
</evidence>
<accession>A0A3E0DBB4</accession>